<evidence type="ECO:0000313" key="2">
    <source>
        <dbReference type="Proteomes" id="UP000276133"/>
    </source>
</evidence>
<accession>A0A3M7PJ21</accession>
<dbReference type="Proteomes" id="UP000276133">
    <property type="component" value="Unassembled WGS sequence"/>
</dbReference>
<proteinExistence type="predicted"/>
<gene>
    <name evidence="1" type="ORF">BpHYR1_041878</name>
</gene>
<evidence type="ECO:0000313" key="1">
    <source>
        <dbReference type="EMBL" id="RMZ99003.1"/>
    </source>
</evidence>
<keyword evidence="2" id="KW-1185">Reference proteome</keyword>
<reference evidence="1 2" key="1">
    <citation type="journal article" date="2018" name="Sci. Rep.">
        <title>Genomic signatures of local adaptation to the degree of environmental predictability in rotifers.</title>
        <authorList>
            <person name="Franch-Gras L."/>
            <person name="Hahn C."/>
            <person name="Garcia-Roger E.M."/>
            <person name="Carmona M.J."/>
            <person name="Serra M."/>
            <person name="Gomez A."/>
        </authorList>
    </citation>
    <scope>NUCLEOTIDE SEQUENCE [LARGE SCALE GENOMIC DNA]</scope>
    <source>
        <strain evidence="1">HYR1</strain>
    </source>
</reference>
<dbReference type="EMBL" id="REGN01010451">
    <property type="protein sequence ID" value="RMZ99003.1"/>
    <property type="molecule type" value="Genomic_DNA"/>
</dbReference>
<name>A0A3M7PJ21_BRAPC</name>
<comment type="caution">
    <text evidence="1">The sequence shown here is derived from an EMBL/GenBank/DDBJ whole genome shotgun (WGS) entry which is preliminary data.</text>
</comment>
<protein>
    <submittedName>
        <fullName evidence="1">Uncharacterized protein</fullName>
    </submittedName>
</protein>
<dbReference type="AlphaFoldDB" id="A0A3M7PJ21"/>
<sequence>MLAKRRINPHTYQPQLNQKSISFKQSCSSSLKSQVKSKSRLDLIFFLQEKVKNQVKFRLDLKNLKKVKSSFDLTFWSKDLKKSDLRNNSAFKYYP</sequence>
<organism evidence="1 2">
    <name type="scientific">Brachionus plicatilis</name>
    <name type="common">Marine rotifer</name>
    <name type="synonym">Brachionus muelleri</name>
    <dbReference type="NCBI Taxonomy" id="10195"/>
    <lineage>
        <taxon>Eukaryota</taxon>
        <taxon>Metazoa</taxon>
        <taxon>Spiralia</taxon>
        <taxon>Gnathifera</taxon>
        <taxon>Rotifera</taxon>
        <taxon>Eurotatoria</taxon>
        <taxon>Monogononta</taxon>
        <taxon>Pseudotrocha</taxon>
        <taxon>Ploima</taxon>
        <taxon>Brachionidae</taxon>
        <taxon>Brachionus</taxon>
    </lineage>
</organism>